<comment type="caution">
    <text evidence="3">The sequence shown here is derived from an EMBL/GenBank/DDBJ whole genome shotgun (WGS) entry which is preliminary data.</text>
</comment>
<keyword evidence="4" id="KW-1185">Reference proteome</keyword>
<dbReference type="PANTHER" id="PTHR46534">
    <property type="entry name" value="IGGFC_BINDING DOMAIN-CONTAINING PROTEIN"/>
    <property type="match status" value="1"/>
</dbReference>
<protein>
    <recommendedName>
        <fullName evidence="2">IgGFc-binding protein N-terminal domain-containing protein</fullName>
    </recommendedName>
</protein>
<reference evidence="3" key="1">
    <citation type="journal article" date="2021" name="Genome Biol. Evol.">
        <title>A High-Quality Reference Genome for a Parasitic Bivalve with Doubly Uniparental Inheritance (Bivalvia: Unionida).</title>
        <authorList>
            <person name="Smith C.H."/>
        </authorList>
    </citation>
    <scope>NUCLEOTIDE SEQUENCE</scope>
    <source>
        <strain evidence="3">CHS0354</strain>
    </source>
</reference>
<keyword evidence="1" id="KW-0732">Signal</keyword>
<dbReference type="Pfam" id="PF17517">
    <property type="entry name" value="IgGFc_binding"/>
    <property type="match status" value="1"/>
</dbReference>
<feature type="domain" description="IgGFc-binding protein N-terminal" evidence="2">
    <location>
        <begin position="119"/>
        <end position="402"/>
    </location>
</feature>
<proteinExistence type="predicted"/>
<evidence type="ECO:0000313" key="3">
    <source>
        <dbReference type="EMBL" id="KAK3610141.1"/>
    </source>
</evidence>
<reference evidence="3" key="3">
    <citation type="submission" date="2023-05" db="EMBL/GenBank/DDBJ databases">
        <authorList>
            <person name="Smith C.H."/>
        </authorList>
    </citation>
    <scope>NUCLEOTIDE SEQUENCE</scope>
    <source>
        <strain evidence="3">CHS0354</strain>
        <tissue evidence="3">Mantle</tissue>
    </source>
</reference>
<evidence type="ECO:0000256" key="1">
    <source>
        <dbReference type="SAM" id="SignalP"/>
    </source>
</evidence>
<name>A0AAE0WCZ2_9BIVA</name>
<feature type="signal peptide" evidence="1">
    <location>
        <begin position="1"/>
        <end position="25"/>
    </location>
</feature>
<dbReference type="PANTHER" id="PTHR46534:SF1">
    <property type="entry name" value="IGGFC-BINDING PROTEIN N-TERMINAL DOMAIN-CONTAINING PROTEIN"/>
    <property type="match status" value="1"/>
</dbReference>
<organism evidence="3 4">
    <name type="scientific">Potamilus streckersoni</name>
    <dbReference type="NCBI Taxonomy" id="2493646"/>
    <lineage>
        <taxon>Eukaryota</taxon>
        <taxon>Metazoa</taxon>
        <taxon>Spiralia</taxon>
        <taxon>Lophotrochozoa</taxon>
        <taxon>Mollusca</taxon>
        <taxon>Bivalvia</taxon>
        <taxon>Autobranchia</taxon>
        <taxon>Heteroconchia</taxon>
        <taxon>Palaeoheterodonta</taxon>
        <taxon>Unionida</taxon>
        <taxon>Unionoidea</taxon>
        <taxon>Unionidae</taxon>
        <taxon>Ambleminae</taxon>
        <taxon>Lampsilini</taxon>
        <taxon>Potamilus</taxon>
    </lineage>
</organism>
<accession>A0AAE0WCZ2</accession>
<dbReference type="InterPro" id="IPR035234">
    <property type="entry name" value="IgGFc-bd_N"/>
</dbReference>
<gene>
    <name evidence="3" type="ORF">CHS0354_039922</name>
</gene>
<reference evidence="3" key="2">
    <citation type="journal article" date="2021" name="Genome Biol. Evol.">
        <title>Developing a high-quality reference genome for a parasitic bivalve with doubly uniparental inheritance (Bivalvia: Unionida).</title>
        <authorList>
            <person name="Smith C.H."/>
        </authorList>
    </citation>
    <scope>NUCLEOTIDE SEQUENCE</scope>
    <source>
        <strain evidence="3">CHS0354</strain>
        <tissue evidence="3">Mantle</tissue>
    </source>
</reference>
<evidence type="ECO:0000259" key="2">
    <source>
        <dbReference type="Pfam" id="PF17517"/>
    </source>
</evidence>
<dbReference type="Proteomes" id="UP001195483">
    <property type="component" value="Unassembled WGS sequence"/>
</dbReference>
<dbReference type="EMBL" id="JAEAOA010002325">
    <property type="protein sequence ID" value="KAK3610141.1"/>
    <property type="molecule type" value="Genomic_DNA"/>
</dbReference>
<sequence length="441" mass="48767">METMPRIAVFAFCLFLFAGSWKSRGREFLLVLMENTHYTNSLVLGIINTETVTSDVVITSPLLPNALNESLQIDAMNSIEFTATSLSLELKNYVSKAILVKSTTDIVVIGLNFVSYSADAFLTFPTDALGLDYFIVTYCSDVDDRCQFSIVSTGNDNTITLKLPMRSITFQQPINQKTAYSGGENITIMLQAYEVFFTQSTDDLTGIRIRSTYPILVSSGNSVGHWLNHTNVDHGEDIMPPVKTFGQSFALVTNPAAYAMDYVWVIASEDATTLSLFLQENTTRTISRAGQAERILLTTAFGSLTTDKPVMVVQFTCDYNPGVWSMFVVTPVLQYALNPTVFALNTSEYFVNYAVIIVQERYKDIILLDERNITAALSWTPINGLDFVAARVLINFGIHSVLLRANLSSETTAVVGGYVFGRATTTSYAYPFGYGMVCNLL</sequence>
<feature type="chain" id="PRO_5042047358" description="IgGFc-binding protein N-terminal domain-containing protein" evidence="1">
    <location>
        <begin position="26"/>
        <end position="441"/>
    </location>
</feature>
<dbReference type="AlphaFoldDB" id="A0AAE0WCZ2"/>
<evidence type="ECO:0000313" key="4">
    <source>
        <dbReference type="Proteomes" id="UP001195483"/>
    </source>
</evidence>